<evidence type="ECO:0000313" key="1">
    <source>
        <dbReference type="EMBL" id="RTE53330.1"/>
    </source>
</evidence>
<dbReference type="EMBL" id="RQPJ01000005">
    <property type="protein sequence ID" value="RTE53330.1"/>
    <property type="molecule type" value="Genomic_DNA"/>
</dbReference>
<name>A0A3S0CKE0_9FLAO</name>
<evidence type="ECO:0000313" key="2">
    <source>
        <dbReference type="Proteomes" id="UP000267585"/>
    </source>
</evidence>
<dbReference type="OrthoDB" id="980944at2"/>
<dbReference type="RefSeq" id="WP_126162226.1">
    <property type="nucleotide sequence ID" value="NZ_RQPJ01000005.1"/>
</dbReference>
<gene>
    <name evidence="1" type="ORF">EHW67_09885</name>
</gene>
<dbReference type="AlphaFoldDB" id="A0A3S0CKE0"/>
<keyword evidence="2" id="KW-1185">Reference proteome</keyword>
<reference evidence="1 2" key="1">
    <citation type="submission" date="2018-11" db="EMBL/GenBank/DDBJ databases">
        <title>Arenibacter aquaticus sp.nov., a marine bacterium isolated from surface seawater in the South China Sea.</title>
        <authorList>
            <person name="Guo J."/>
            <person name="Sun J."/>
        </authorList>
    </citation>
    <scope>NUCLEOTIDE SEQUENCE [LARGE SCALE GENOMIC DNA]</scope>
    <source>
        <strain evidence="1 2">GUO666</strain>
    </source>
</reference>
<protein>
    <submittedName>
        <fullName evidence="1">Uncharacterized protein</fullName>
    </submittedName>
</protein>
<proteinExistence type="predicted"/>
<sequence length="410" mass="45249">MKWSIYILAWFIFLGCKERAEVPTSNLKVKRQTVSVPSTVGMGLEFEFHVQGDGNLALLLDSSFGSMLFKPKISNDKVRFTVLPKFTQQAGEYSWKLLGNSKVLFSDTFVLAPRSGGTHVMETYFGPRNVRAGGDDYAMLTVMPTDDYDNPLPDSTLVSISQQISSKTKVFESSIKDGIAWKLLYGEESTGRMLVSAAVGNTPSKELTAMISPSNSRNFTIGFERVHEYADANQVISFTTSVIRDKYGNRVSDGTLVNFIVVNKEGALLKSMGTTLGGVATAKMLHPSHAEDWQVKAFITGEAESDMLKLHFKSAVQDFKVGLSKTNRKITVGPILGFMGQLVPEGLLIELEIYDGNGDFIEVKQNNSRMGKGSFELKEGFYPSGQYQIVVHLAGIKKEMNIKLTPNEVE</sequence>
<organism evidence="1 2">
    <name type="scientific">Arenibacter aquaticus</name>
    <dbReference type="NCBI Taxonomy" id="2489054"/>
    <lineage>
        <taxon>Bacteria</taxon>
        <taxon>Pseudomonadati</taxon>
        <taxon>Bacteroidota</taxon>
        <taxon>Flavobacteriia</taxon>
        <taxon>Flavobacteriales</taxon>
        <taxon>Flavobacteriaceae</taxon>
        <taxon>Arenibacter</taxon>
    </lineage>
</organism>
<dbReference type="PROSITE" id="PS51257">
    <property type="entry name" value="PROKAR_LIPOPROTEIN"/>
    <property type="match status" value="1"/>
</dbReference>
<accession>A0A3S0CKE0</accession>
<comment type="caution">
    <text evidence="1">The sequence shown here is derived from an EMBL/GenBank/DDBJ whole genome shotgun (WGS) entry which is preliminary data.</text>
</comment>
<dbReference type="Proteomes" id="UP000267585">
    <property type="component" value="Unassembled WGS sequence"/>
</dbReference>